<dbReference type="SMART" id="SM00220">
    <property type="entry name" value="S_TKc"/>
    <property type="match status" value="1"/>
</dbReference>
<dbReference type="Gene3D" id="1.10.510.10">
    <property type="entry name" value="Transferase(Phosphotransferase) domain 1"/>
    <property type="match status" value="1"/>
</dbReference>
<keyword evidence="4" id="KW-1133">Transmembrane helix</keyword>
<dbReference type="PANTHER" id="PTHR47974">
    <property type="entry name" value="OS07G0415500 PROTEIN"/>
    <property type="match status" value="1"/>
</dbReference>
<keyword evidence="7" id="KW-0418">Kinase</keyword>
<keyword evidence="2" id="KW-0812">Transmembrane</keyword>
<keyword evidence="3" id="KW-0732">Signal</keyword>
<dbReference type="GO" id="GO:0005524">
    <property type="term" value="F:ATP binding"/>
    <property type="evidence" value="ECO:0007669"/>
    <property type="project" value="InterPro"/>
</dbReference>
<evidence type="ECO:0000256" key="5">
    <source>
        <dbReference type="ARBA" id="ARBA00023136"/>
    </source>
</evidence>
<keyword evidence="5" id="KW-0472">Membrane</keyword>
<organism evidence="7 8">
    <name type="scientific">Canna indica</name>
    <name type="common">Indian-shot</name>
    <dbReference type="NCBI Taxonomy" id="4628"/>
    <lineage>
        <taxon>Eukaryota</taxon>
        <taxon>Viridiplantae</taxon>
        <taxon>Streptophyta</taxon>
        <taxon>Embryophyta</taxon>
        <taxon>Tracheophyta</taxon>
        <taxon>Spermatophyta</taxon>
        <taxon>Magnoliopsida</taxon>
        <taxon>Liliopsida</taxon>
        <taxon>Zingiberales</taxon>
        <taxon>Cannaceae</taxon>
        <taxon>Canna</taxon>
    </lineage>
</organism>
<dbReference type="AlphaFoldDB" id="A0AAQ3KGI8"/>
<accession>A0AAQ3KGI8</accession>
<protein>
    <submittedName>
        <fullName evidence="7">Receptor protein kinase ZmPK1</fullName>
    </submittedName>
</protein>
<dbReference type="Proteomes" id="UP001327560">
    <property type="component" value="Chromosome 5"/>
</dbReference>
<proteinExistence type="predicted"/>
<dbReference type="InterPro" id="IPR011009">
    <property type="entry name" value="Kinase-like_dom_sf"/>
</dbReference>
<evidence type="ECO:0000256" key="4">
    <source>
        <dbReference type="ARBA" id="ARBA00022989"/>
    </source>
</evidence>
<gene>
    <name evidence="7" type="ORF">Cni_G15686</name>
</gene>
<evidence type="ECO:0000259" key="6">
    <source>
        <dbReference type="PROSITE" id="PS50011"/>
    </source>
</evidence>
<dbReference type="SUPFAM" id="SSF56112">
    <property type="entry name" value="Protein kinase-like (PK-like)"/>
    <property type="match status" value="1"/>
</dbReference>
<comment type="subcellular location">
    <subcellularLocation>
        <location evidence="1">Membrane</location>
        <topology evidence="1">Single-pass membrane protein</topology>
    </subcellularLocation>
</comment>
<dbReference type="Pfam" id="PF00069">
    <property type="entry name" value="Pkinase"/>
    <property type="match status" value="1"/>
</dbReference>
<keyword evidence="7" id="KW-0675">Receptor</keyword>
<dbReference type="GO" id="GO:0016020">
    <property type="term" value="C:membrane"/>
    <property type="evidence" value="ECO:0007669"/>
    <property type="project" value="UniProtKB-SubCell"/>
</dbReference>
<dbReference type="InterPro" id="IPR000719">
    <property type="entry name" value="Prot_kinase_dom"/>
</dbReference>
<feature type="domain" description="Protein kinase" evidence="6">
    <location>
        <begin position="1"/>
        <end position="197"/>
    </location>
</feature>
<evidence type="ECO:0000256" key="2">
    <source>
        <dbReference type="ARBA" id="ARBA00022692"/>
    </source>
</evidence>
<dbReference type="PROSITE" id="PS00108">
    <property type="entry name" value="PROTEIN_KINASE_ST"/>
    <property type="match status" value="1"/>
</dbReference>
<dbReference type="InterPro" id="IPR008271">
    <property type="entry name" value="Ser/Thr_kinase_AS"/>
</dbReference>
<dbReference type="PROSITE" id="PS50011">
    <property type="entry name" value="PROTEIN_KINASE_DOM"/>
    <property type="match status" value="1"/>
</dbReference>
<dbReference type="PANTHER" id="PTHR47974:SF4">
    <property type="entry name" value="RECEPTOR-LIKE SERINE_THREONINE-PROTEIN KINASE"/>
    <property type="match status" value="1"/>
</dbReference>
<evidence type="ECO:0000313" key="8">
    <source>
        <dbReference type="Proteomes" id="UP001327560"/>
    </source>
</evidence>
<evidence type="ECO:0000256" key="3">
    <source>
        <dbReference type="ARBA" id="ARBA00022729"/>
    </source>
</evidence>
<keyword evidence="8" id="KW-1185">Reference proteome</keyword>
<dbReference type="GO" id="GO:0004672">
    <property type="term" value="F:protein kinase activity"/>
    <property type="evidence" value="ECO:0007669"/>
    <property type="project" value="InterPro"/>
</dbReference>
<dbReference type="FunFam" id="1.10.510.10:FF:000302">
    <property type="entry name" value="Serine/threonine-protein kinase"/>
    <property type="match status" value="1"/>
</dbReference>
<dbReference type="EMBL" id="CP136894">
    <property type="protein sequence ID" value="WOL06950.1"/>
    <property type="molecule type" value="Genomic_DNA"/>
</dbReference>
<reference evidence="7 8" key="1">
    <citation type="submission" date="2023-10" db="EMBL/GenBank/DDBJ databases">
        <title>Chromosome-scale genome assembly provides insights into flower coloration mechanisms of Canna indica.</title>
        <authorList>
            <person name="Li C."/>
        </authorList>
    </citation>
    <scope>NUCLEOTIDE SEQUENCE [LARGE SCALE GENOMIC DNA]</scope>
    <source>
        <tissue evidence="7">Flower</tissue>
    </source>
</reference>
<name>A0AAQ3KGI8_9LILI</name>
<evidence type="ECO:0000256" key="1">
    <source>
        <dbReference type="ARBA" id="ARBA00004167"/>
    </source>
</evidence>
<keyword evidence="7" id="KW-0808">Transferase</keyword>
<sequence>MLGWGERFKIAVGVARGLAYLHHECLEWVVHCDVKPENILLDSDFEPKIADLGLAKLLNRGGVGSRISRARGTRGYMAPEWATSLPITSKVDVFSYGMVLIELIRGVRVWNGAAADEEETEGAMELMRLVRTGKERMESGEESWIGEIVDGRLNGQFNCRQAEMMVEIAVSCLEEDRSRRPDIGHVLQMLVSADSFQIE</sequence>
<evidence type="ECO:0000313" key="7">
    <source>
        <dbReference type="EMBL" id="WOL06950.1"/>
    </source>
</evidence>